<dbReference type="EMBL" id="AJVK01005058">
    <property type="status" value="NOT_ANNOTATED_CDS"/>
    <property type="molecule type" value="Genomic_DNA"/>
</dbReference>
<proteinExistence type="predicted"/>
<organism evidence="1 2">
    <name type="scientific">Phlebotomus papatasi</name>
    <name type="common">Sandfly</name>
    <dbReference type="NCBI Taxonomy" id="29031"/>
    <lineage>
        <taxon>Eukaryota</taxon>
        <taxon>Metazoa</taxon>
        <taxon>Ecdysozoa</taxon>
        <taxon>Arthropoda</taxon>
        <taxon>Hexapoda</taxon>
        <taxon>Insecta</taxon>
        <taxon>Pterygota</taxon>
        <taxon>Neoptera</taxon>
        <taxon>Endopterygota</taxon>
        <taxon>Diptera</taxon>
        <taxon>Nematocera</taxon>
        <taxon>Psychodoidea</taxon>
        <taxon>Psychodidae</taxon>
        <taxon>Phlebotomus</taxon>
        <taxon>Phlebotomus</taxon>
    </lineage>
</organism>
<dbReference type="EMBL" id="AJVK01005059">
    <property type="status" value="NOT_ANNOTATED_CDS"/>
    <property type="molecule type" value="Genomic_DNA"/>
</dbReference>
<sequence>MEKLPQLCLLLLIGLALSSTTNGASIVNKRAVAESEAPKPKICQNNSPCGWGIYTPFTRQVDYFMKNTCVCEEQKQCVRTDDDLSVSAYVYRCRELGQRKKLDNSS</sequence>
<keyword evidence="2" id="KW-1185">Reference proteome</keyword>
<dbReference type="VEuPathDB" id="VectorBase:PPAI005507"/>
<dbReference type="EnsemblMetazoa" id="PPAI005507-RA">
    <property type="protein sequence ID" value="PPAI005507-PA"/>
    <property type="gene ID" value="PPAI005507"/>
</dbReference>
<evidence type="ECO:0000313" key="1">
    <source>
        <dbReference type="EnsemblMetazoa" id="PPAI005507-PA"/>
    </source>
</evidence>
<reference evidence="1" key="1">
    <citation type="submission" date="2022-08" db="UniProtKB">
        <authorList>
            <consortium name="EnsemblMetazoa"/>
        </authorList>
    </citation>
    <scope>IDENTIFICATION</scope>
    <source>
        <strain evidence="1">Israel</strain>
    </source>
</reference>
<protein>
    <submittedName>
        <fullName evidence="1">Uncharacterized protein</fullName>
    </submittedName>
</protein>
<name>A0A1B0DCG8_PHLPP</name>
<dbReference type="RefSeq" id="XP_055708823.1">
    <property type="nucleotide sequence ID" value="XM_055852848.1"/>
</dbReference>
<dbReference type="GeneID" id="129805037"/>
<dbReference type="OrthoDB" id="6340809at2759"/>
<dbReference type="Proteomes" id="UP000092462">
    <property type="component" value="Unassembled WGS sequence"/>
</dbReference>
<evidence type="ECO:0000313" key="2">
    <source>
        <dbReference type="Proteomes" id="UP000092462"/>
    </source>
</evidence>
<dbReference type="VEuPathDB" id="VectorBase:PPAPM1_010191"/>
<accession>A0A1B0DCG8</accession>
<dbReference type="AlphaFoldDB" id="A0A1B0DCG8"/>
<dbReference type="KEGG" id="ppap:129805037"/>